<dbReference type="Pfam" id="PF24986">
    <property type="entry name" value="PRC_RimM"/>
    <property type="match status" value="1"/>
</dbReference>
<name>A0A3B1CAG8_9ZZZZ</name>
<dbReference type="Gene3D" id="2.30.30.240">
    <property type="entry name" value="PRC-barrel domain"/>
    <property type="match status" value="1"/>
</dbReference>
<keyword evidence="2" id="KW-0690">Ribosome biogenesis</keyword>
<keyword evidence="1" id="KW-0963">Cytoplasm</keyword>
<dbReference type="InterPro" id="IPR036976">
    <property type="entry name" value="RimM_N_sf"/>
</dbReference>
<feature type="domain" description="Ribosome maturation factor RimM PRC barrel" evidence="6">
    <location>
        <begin position="122"/>
        <end position="187"/>
    </location>
</feature>
<reference evidence="7" key="1">
    <citation type="submission" date="2018-06" db="EMBL/GenBank/DDBJ databases">
        <authorList>
            <person name="Zhirakovskaya E."/>
        </authorList>
    </citation>
    <scope>NUCLEOTIDE SEQUENCE</scope>
</reference>
<dbReference type="GO" id="GO:0005840">
    <property type="term" value="C:ribosome"/>
    <property type="evidence" value="ECO:0007669"/>
    <property type="project" value="InterPro"/>
</dbReference>
<dbReference type="SUPFAM" id="SSF50346">
    <property type="entry name" value="PRC-barrel domain"/>
    <property type="match status" value="1"/>
</dbReference>
<dbReference type="HAMAP" id="MF_00014">
    <property type="entry name" value="Ribosome_mat_RimM"/>
    <property type="match status" value="1"/>
</dbReference>
<dbReference type="PANTHER" id="PTHR33692:SF1">
    <property type="entry name" value="RIBOSOME MATURATION FACTOR RIMM"/>
    <property type="match status" value="1"/>
</dbReference>
<dbReference type="GO" id="GO:0043022">
    <property type="term" value="F:ribosome binding"/>
    <property type="evidence" value="ECO:0007669"/>
    <property type="project" value="InterPro"/>
</dbReference>
<evidence type="ECO:0000256" key="1">
    <source>
        <dbReference type="ARBA" id="ARBA00022490"/>
    </source>
</evidence>
<keyword evidence="4" id="KW-0143">Chaperone</keyword>
<dbReference type="NCBIfam" id="TIGR02273">
    <property type="entry name" value="16S_RimM"/>
    <property type="match status" value="1"/>
</dbReference>
<protein>
    <recommendedName>
        <fullName evidence="8">16S rRNA processing protein RimM</fullName>
    </recommendedName>
</protein>
<dbReference type="Pfam" id="PF01782">
    <property type="entry name" value="RimM"/>
    <property type="match status" value="1"/>
</dbReference>
<sequence length="189" mass="20534">MTKEFKKDHASAGSLSQLRDGENLQIAAGRLTGPHGVRGEIKLLPFFPDAFASLVGHTLLIESDKNSSVTQKKIVSIRGGERPIVKLEGIDSPEEARLICPATALAPLKLMPPLPEGKYYYEQIVGLPVVNLEGEPLGRLAGFFSAGEKDVWQIKTADGGELLLPCIPETLKKVDLSKGEIVMEPMEEF</sequence>
<evidence type="ECO:0000256" key="3">
    <source>
        <dbReference type="ARBA" id="ARBA00022552"/>
    </source>
</evidence>
<evidence type="ECO:0000256" key="4">
    <source>
        <dbReference type="ARBA" id="ARBA00023186"/>
    </source>
</evidence>
<feature type="domain" description="RimM N-terminal" evidence="5">
    <location>
        <begin position="28"/>
        <end position="97"/>
    </location>
</feature>
<dbReference type="InterPro" id="IPR011961">
    <property type="entry name" value="RimM"/>
</dbReference>
<dbReference type="InterPro" id="IPR056792">
    <property type="entry name" value="PRC_RimM"/>
</dbReference>
<dbReference type="AlphaFoldDB" id="A0A3B1CAG8"/>
<gene>
    <name evidence="7" type="ORF">MNBD_NITROSPINAE02-463</name>
</gene>
<dbReference type="Gene3D" id="2.40.30.60">
    <property type="entry name" value="RimM"/>
    <property type="match status" value="1"/>
</dbReference>
<dbReference type="GO" id="GO:0006364">
    <property type="term" value="P:rRNA processing"/>
    <property type="evidence" value="ECO:0007669"/>
    <property type="project" value="UniProtKB-KW"/>
</dbReference>
<evidence type="ECO:0000259" key="6">
    <source>
        <dbReference type="Pfam" id="PF24986"/>
    </source>
</evidence>
<evidence type="ECO:0000256" key="2">
    <source>
        <dbReference type="ARBA" id="ARBA00022517"/>
    </source>
</evidence>
<dbReference type="InterPro" id="IPR002676">
    <property type="entry name" value="RimM_N"/>
</dbReference>
<dbReference type="EMBL" id="UOGE01000063">
    <property type="protein sequence ID" value="VAX20984.1"/>
    <property type="molecule type" value="Genomic_DNA"/>
</dbReference>
<evidence type="ECO:0000259" key="5">
    <source>
        <dbReference type="Pfam" id="PF01782"/>
    </source>
</evidence>
<dbReference type="InterPro" id="IPR009000">
    <property type="entry name" value="Transl_B-barrel_sf"/>
</dbReference>
<organism evidence="7">
    <name type="scientific">hydrothermal vent metagenome</name>
    <dbReference type="NCBI Taxonomy" id="652676"/>
    <lineage>
        <taxon>unclassified sequences</taxon>
        <taxon>metagenomes</taxon>
        <taxon>ecological metagenomes</taxon>
    </lineage>
</organism>
<keyword evidence="3" id="KW-0698">rRNA processing</keyword>
<evidence type="ECO:0008006" key="8">
    <source>
        <dbReference type="Google" id="ProtNLM"/>
    </source>
</evidence>
<proteinExistence type="inferred from homology"/>
<dbReference type="PANTHER" id="PTHR33692">
    <property type="entry name" value="RIBOSOME MATURATION FACTOR RIMM"/>
    <property type="match status" value="1"/>
</dbReference>
<dbReference type="SUPFAM" id="SSF50447">
    <property type="entry name" value="Translation proteins"/>
    <property type="match status" value="1"/>
</dbReference>
<evidence type="ECO:0000313" key="7">
    <source>
        <dbReference type="EMBL" id="VAX20984.1"/>
    </source>
</evidence>
<dbReference type="InterPro" id="IPR011033">
    <property type="entry name" value="PRC_barrel-like_sf"/>
</dbReference>
<accession>A0A3B1CAG8</accession>